<keyword evidence="3" id="KW-1185">Reference proteome</keyword>
<dbReference type="InterPro" id="IPR001845">
    <property type="entry name" value="HTH_ArsR_DNA-bd_dom"/>
</dbReference>
<dbReference type="InterPro" id="IPR036388">
    <property type="entry name" value="WH-like_DNA-bd_sf"/>
</dbReference>
<accession>U5W8Z4</accession>
<dbReference type="EMBL" id="CP006272">
    <property type="protein sequence ID" value="AGZ44411.1"/>
    <property type="molecule type" value="Genomic_DNA"/>
</dbReference>
<protein>
    <submittedName>
        <fullName evidence="2">Putative ArsR-family transcriptional regulator</fullName>
    </submittedName>
</protein>
<dbReference type="CDD" id="cd00090">
    <property type="entry name" value="HTH_ARSR"/>
    <property type="match status" value="1"/>
</dbReference>
<name>U5W8Z4_9ACTN</name>
<evidence type="ECO:0000313" key="3">
    <source>
        <dbReference type="Proteomes" id="UP000017746"/>
    </source>
</evidence>
<dbReference type="PATRIC" id="fig|1246995.3.peg.6226"/>
<reference evidence="2 3" key="1">
    <citation type="journal article" date="2014" name="J. Biotechnol.">
        <title>Complete genome sequence of the actinobacterium Actinoplanes friuliensis HAG 010964, producer of the lipopeptide antibiotic friulimycin.</title>
        <authorList>
            <person name="Ruckert C."/>
            <person name="Szczepanowski R."/>
            <person name="Albersmeier A."/>
            <person name="Goesmann A."/>
            <person name="Fischer N."/>
            <person name="Steinkamper A."/>
            <person name="Puhler A."/>
            <person name="Biener R."/>
            <person name="Schwartz D."/>
            <person name="Kalinowski J."/>
        </authorList>
    </citation>
    <scope>NUCLEOTIDE SEQUENCE [LARGE SCALE GENOMIC DNA]</scope>
    <source>
        <strain evidence="2 3">DSM 7358</strain>
    </source>
</reference>
<dbReference type="STRING" id="1246995.AFR_30755"/>
<dbReference type="OrthoDB" id="7945987at2"/>
<dbReference type="Pfam" id="PF12840">
    <property type="entry name" value="HTH_20"/>
    <property type="match status" value="1"/>
</dbReference>
<feature type="domain" description="HTH arsR-type" evidence="1">
    <location>
        <begin position="11"/>
        <end position="109"/>
    </location>
</feature>
<evidence type="ECO:0000259" key="1">
    <source>
        <dbReference type="SMART" id="SM00418"/>
    </source>
</evidence>
<dbReference type="Gene3D" id="1.10.10.10">
    <property type="entry name" value="Winged helix-like DNA-binding domain superfamily/Winged helix DNA-binding domain"/>
    <property type="match status" value="1"/>
</dbReference>
<proteinExistence type="predicted"/>
<dbReference type="AlphaFoldDB" id="U5W8Z4"/>
<dbReference type="Proteomes" id="UP000017746">
    <property type="component" value="Chromosome"/>
</dbReference>
<dbReference type="InterPro" id="IPR011991">
    <property type="entry name" value="ArsR-like_HTH"/>
</dbReference>
<dbReference type="SMART" id="SM00418">
    <property type="entry name" value="HTH_ARSR"/>
    <property type="match status" value="1"/>
</dbReference>
<dbReference type="RefSeq" id="WP_023560746.1">
    <property type="nucleotide sequence ID" value="NC_022657.1"/>
</dbReference>
<dbReference type="HOGENOM" id="CLU_087580_2_1_11"/>
<dbReference type="KEGG" id="afs:AFR_30755"/>
<dbReference type="InterPro" id="IPR036390">
    <property type="entry name" value="WH_DNA-bd_sf"/>
</dbReference>
<dbReference type="eggNOG" id="COG2345">
    <property type="taxonomic scope" value="Bacteria"/>
</dbReference>
<evidence type="ECO:0000313" key="2">
    <source>
        <dbReference type="EMBL" id="AGZ44411.1"/>
    </source>
</evidence>
<dbReference type="GO" id="GO:0003700">
    <property type="term" value="F:DNA-binding transcription factor activity"/>
    <property type="evidence" value="ECO:0007669"/>
    <property type="project" value="InterPro"/>
</dbReference>
<organism evidence="2 3">
    <name type="scientific">Actinoplanes friuliensis DSM 7358</name>
    <dbReference type="NCBI Taxonomy" id="1246995"/>
    <lineage>
        <taxon>Bacteria</taxon>
        <taxon>Bacillati</taxon>
        <taxon>Actinomycetota</taxon>
        <taxon>Actinomycetes</taxon>
        <taxon>Micromonosporales</taxon>
        <taxon>Micromonosporaceae</taxon>
        <taxon>Actinoplanes</taxon>
    </lineage>
</organism>
<dbReference type="SUPFAM" id="SSF46785">
    <property type="entry name" value="Winged helix' DNA-binding domain"/>
    <property type="match status" value="1"/>
</dbReference>
<gene>
    <name evidence="2" type="ORF">AFR_30755</name>
</gene>
<sequence>MEPTQVTLDAKQIRVLAHPLRARLLGRLRLDGPATATRLAEVLGTNTGATSYHLRQLADVGLVLDEEGAGKGRERWWRAAHDYSSWRRDSFAGDPDAVAAADWLDSNALRFLVDRVERWQRVRADDSPEWRAASGFSDYMINLGTEQLNALMDELDATVERYRALSESAPAPDARQVLIYLYGVPRVEESS</sequence>